<evidence type="ECO:0000313" key="4">
    <source>
        <dbReference type="Proteomes" id="UP001241092"/>
    </source>
</evidence>
<evidence type="ECO:0008006" key="5">
    <source>
        <dbReference type="Google" id="ProtNLM"/>
    </source>
</evidence>
<keyword evidence="2" id="KW-0472">Membrane</keyword>
<dbReference type="AlphaFoldDB" id="A0AAI8XNS9"/>
<proteinExistence type="predicted"/>
<keyword evidence="2" id="KW-1133">Transmembrane helix</keyword>
<dbReference type="PANTHER" id="PTHR37826:SF3">
    <property type="entry name" value="J DOMAIN-CONTAINING PROTEIN"/>
    <property type="match status" value="1"/>
</dbReference>
<feature type="compositionally biased region" description="Pro residues" evidence="1">
    <location>
        <begin position="22"/>
        <end position="47"/>
    </location>
</feature>
<reference evidence="3" key="1">
    <citation type="submission" date="2023-03" db="EMBL/GenBank/DDBJ databases">
        <title>Draft genome sequence of a Mycolicibacterium mageritense strain H4_3_1 isolated from a hybrid biological-inorganic system reactor.</title>
        <authorList>
            <person name="Feng X."/>
            <person name="Kazama D."/>
            <person name="Sato K."/>
            <person name="Kobayashi H."/>
        </authorList>
    </citation>
    <scope>NUCLEOTIDE SEQUENCE</scope>
    <source>
        <strain evidence="3">H4_3_1</strain>
    </source>
</reference>
<accession>A0AAI8XNS9</accession>
<evidence type="ECO:0000256" key="1">
    <source>
        <dbReference type="SAM" id="MobiDB-lite"/>
    </source>
</evidence>
<feature type="compositionally biased region" description="Gly residues" evidence="1">
    <location>
        <begin position="1"/>
        <end position="11"/>
    </location>
</feature>
<evidence type="ECO:0000313" key="3">
    <source>
        <dbReference type="EMBL" id="BDY29217.1"/>
    </source>
</evidence>
<feature type="transmembrane region" description="Helical" evidence="2">
    <location>
        <begin position="485"/>
        <end position="507"/>
    </location>
</feature>
<organism evidence="3 4">
    <name type="scientific">Mycolicibacterium mageritense</name>
    <name type="common">Mycobacterium mageritense</name>
    <dbReference type="NCBI Taxonomy" id="53462"/>
    <lineage>
        <taxon>Bacteria</taxon>
        <taxon>Bacillati</taxon>
        <taxon>Actinomycetota</taxon>
        <taxon>Actinomycetes</taxon>
        <taxon>Mycobacteriales</taxon>
        <taxon>Mycobacteriaceae</taxon>
        <taxon>Mycolicibacterium</taxon>
    </lineage>
</organism>
<dbReference type="PANTHER" id="PTHR37826">
    <property type="entry name" value="FLOTILLIN BAND_7_5 DOMAIN PROTEIN"/>
    <property type="match status" value="1"/>
</dbReference>
<evidence type="ECO:0000256" key="2">
    <source>
        <dbReference type="SAM" id="Phobius"/>
    </source>
</evidence>
<dbReference type="Proteomes" id="UP001241092">
    <property type="component" value="Chromosome"/>
</dbReference>
<dbReference type="RefSeq" id="WP_229478540.1">
    <property type="nucleotide sequence ID" value="NZ_AP027452.1"/>
</dbReference>
<protein>
    <recommendedName>
        <fullName evidence="5">TFIIB-type zinc ribbon-containing protein</fullName>
    </recommendedName>
</protein>
<gene>
    <name evidence="3" type="ORF">hbim_03155</name>
</gene>
<feature type="region of interest" description="Disordered" evidence="1">
    <location>
        <begin position="1"/>
        <end position="68"/>
    </location>
</feature>
<keyword evidence="2" id="KW-0812">Transmembrane</keyword>
<dbReference type="EMBL" id="AP027452">
    <property type="protein sequence ID" value="BDY29217.1"/>
    <property type="molecule type" value="Genomic_DNA"/>
</dbReference>
<sequence>MTGPHHGGNRPGGHPPDQSQRQPPPPYPHTQPPYAPGPARPYPPYPGQPQQFVQAPPPQAHGYAQPGGVIPRDRAVEVTPPGEFGNATWDDVNRAREAERNAGYGPGEAPVVTYDKHGGPQVIQTTSDRADGLNKCPRCGATDIVLDIKSSNLVCRYCRFAWSEKNAAELFNLNSPISELRGRQIGSGTGNIVPGVDEVVSFKCGACGAEVSIDTNHAVQARCHWCRNRLSVNEQIANGAVPDVVLPFSLPKEEAVARISAFVSARKFFASRRFTAEFAPENVMGVYLPYLIIDMNTSVEFVGVGEHTTRSYSVRVDDNTTETRYDYDVYRVARSFNLYVDDLTIESAADKRDFHTDRNTNNIINSIMPFDTKNAVRYDPNYLSGFTSQRRDLDVDAMFGPARLQTQDIGRFRAVETLDFYDRGVRWDQQRIDVHGERWVSAYLPVWLYSYYERKGNGRELLHYIAVNGRTGETMGSVPINTTRLWVASGVAEVFGIAATIVSGLIFW</sequence>
<name>A0AAI8XNS9_MYCME</name>